<dbReference type="AlphaFoldDB" id="A0A2N7W6E5"/>
<reference evidence="3 4" key="1">
    <citation type="submission" date="2018-01" db="EMBL/GenBank/DDBJ databases">
        <title>Whole genome analyses suggest that Burkholderia sensu lato contains two further novel genera in the rhizoxinica-symbiotica group Mycetohabitans gen. nov., and Trinickia gen. nov.: implications for the evolution of diazotrophy and nodulation in the Burkholderiaceae.</title>
        <authorList>
            <person name="Estrada-de los Santos P."/>
            <person name="Palmer M."/>
            <person name="Chavez-Ramirez B."/>
            <person name="Beukes C."/>
            <person name="Steenkamp E.T."/>
            <person name="Hirsch A.M."/>
            <person name="Manyaka P."/>
            <person name="Maluk M."/>
            <person name="Lafos M."/>
            <person name="Crook M."/>
            <person name="Gross E."/>
            <person name="Simon M.F."/>
            <person name="Bueno dos Reis Junior F."/>
            <person name="Poole P.S."/>
            <person name="Venter S.N."/>
            <person name="James E.K."/>
        </authorList>
    </citation>
    <scope>NUCLEOTIDE SEQUENCE [LARGE SCALE GENOMIC DNA]</scope>
    <source>
        <strain evidence="3 4">GP25-8</strain>
    </source>
</reference>
<feature type="domain" description="DUF2169" evidence="2">
    <location>
        <begin position="20"/>
        <end position="303"/>
    </location>
</feature>
<dbReference type="Gene3D" id="2.160.20.80">
    <property type="entry name" value="E3 ubiquitin-protein ligase SopA"/>
    <property type="match status" value="2"/>
</dbReference>
<evidence type="ECO:0000313" key="4">
    <source>
        <dbReference type="Proteomes" id="UP000235347"/>
    </source>
</evidence>
<dbReference type="Pfam" id="PF00805">
    <property type="entry name" value="Pentapeptide"/>
    <property type="match status" value="1"/>
</dbReference>
<dbReference type="InterPro" id="IPR001646">
    <property type="entry name" value="5peptide_repeat"/>
</dbReference>
<dbReference type="EMBL" id="PNYB01000008">
    <property type="protein sequence ID" value="PMS24976.1"/>
    <property type="molecule type" value="Genomic_DNA"/>
</dbReference>
<comment type="caution">
    <text evidence="3">The sequence shown here is derived from an EMBL/GenBank/DDBJ whole genome shotgun (WGS) entry which is preliminary data.</text>
</comment>
<feature type="coiled-coil region" evidence="1">
    <location>
        <begin position="367"/>
        <end position="399"/>
    </location>
</feature>
<dbReference type="RefSeq" id="WP_102609979.1">
    <property type="nucleotide sequence ID" value="NZ_CADIKD010000002.1"/>
</dbReference>
<evidence type="ECO:0000313" key="3">
    <source>
        <dbReference type="EMBL" id="PMS24976.1"/>
    </source>
</evidence>
<organism evidence="3 4">
    <name type="scientific">Trinickia soli</name>
    <dbReference type="NCBI Taxonomy" id="380675"/>
    <lineage>
        <taxon>Bacteria</taxon>
        <taxon>Pseudomonadati</taxon>
        <taxon>Pseudomonadota</taxon>
        <taxon>Betaproteobacteria</taxon>
        <taxon>Burkholderiales</taxon>
        <taxon>Burkholderiaceae</taxon>
        <taxon>Trinickia</taxon>
    </lineage>
</organism>
<accession>A0A2N7W6E5</accession>
<sequence>MKIIKPQSLGVLYKPYSHLGRHYLSVAVIGFFPLGAHTDRFLSESKQWPHVVASLPPGQPLDEAMPKQGAEVLLLGSAHAPERKACTSLTVQLKVDDVAGQPGISKCLCVCGEREWRSRVLRPPRVGRPKPFLEMPLTYSRAFGGARNPVNPAGCGSRGLGFGKASGAMPNVSYAPKAVDDAWRANIPAGFGPIPIGSAARRSKFGSYGRTWRKYDAPGFARDIDWSVFNMSPPDQWTQAPFQGGERYTLRNLHPRHAELEGALPSLAARALVLNEGATSDKAREVPLKMDTVWFVPNHDLGIAIYHGKTEIQDSDGLDIGVLMAGYEHTSAPKSESHYREVMQLRLDPKTALLHVFNDSQLAPERSEAEQARRARAQREAEQAALARSQQRLDLLDEQYWARRGATPPADHQSARATLPALGLMTSETAAEGDFELSEIVTKAKALAAEAERRGKQALAKVPPMPPVVVDSARLLAAALERAAKPAHDLLPPELAGRDPQVETMLAQLPKPPSDASEKQVAQYETSRAAVIKIPALRRQARRAAPKVTSPTLPYPSDVAQQLGAQIRQWHEAGVPLAGRDLAGADLSGVDFSGADLREVMLDGADLTHARFVGANLHGAVLVGARLERTDFSRADLTAANLCESQGRDISFEMADLSHAQALGAQWPQANVRRACLRRLLGIRLVCPAAVFDEADASKATLFDLEADESSWQAATLEKTVFLRARLQRGNFRRAALKKTVFNMSELQHSRWDSATLDQVQAGGKTNWRDAALIDAVARRCGFHGADMSRVDMKGAQFLRCDFGQCDMRSALLTDSTFSHCGLYRSNLRSAEAGGAEFFRCLCRKTDFTGARLLGAAFVQSESSGSIPPEGNALQAGSRA</sequence>
<dbReference type="InterPro" id="IPR018683">
    <property type="entry name" value="DUF2169"/>
</dbReference>
<dbReference type="PANTHER" id="PTHR14136:SF17">
    <property type="entry name" value="BTB_POZ DOMAIN-CONTAINING PROTEIN KCTD9"/>
    <property type="match status" value="1"/>
</dbReference>
<dbReference type="SUPFAM" id="SSF141571">
    <property type="entry name" value="Pentapeptide repeat-like"/>
    <property type="match status" value="2"/>
</dbReference>
<gene>
    <name evidence="3" type="ORF">C0Z19_11705</name>
</gene>
<dbReference type="Proteomes" id="UP000235347">
    <property type="component" value="Unassembled WGS sequence"/>
</dbReference>
<proteinExistence type="predicted"/>
<dbReference type="Pfam" id="PF09937">
    <property type="entry name" value="DUF2169"/>
    <property type="match status" value="1"/>
</dbReference>
<name>A0A2N7W6E5_9BURK</name>
<evidence type="ECO:0000259" key="2">
    <source>
        <dbReference type="Pfam" id="PF09937"/>
    </source>
</evidence>
<evidence type="ECO:0000256" key="1">
    <source>
        <dbReference type="SAM" id="Coils"/>
    </source>
</evidence>
<dbReference type="PANTHER" id="PTHR14136">
    <property type="entry name" value="BTB_POZ DOMAIN-CONTAINING PROTEIN KCTD9"/>
    <property type="match status" value="1"/>
</dbReference>
<keyword evidence="1" id="KW-0175">Coiled coil</keyword>
<dbReference type="InterPro" id="IPR051082">
    <property type="entry name" value="Pentapeptide-BTB/POZ_domain"/>
</dbReference>
<protein>
    <recommendedName>
        <fullName evidence="2">DUF2169 domain-containing protein</fullName>
    </recommendedName>
</protein>
<keyword evidence="4" id="KW-1185">Reference proteome</keyword>